<keyword evidence="3" id="KW-0680">Restriction system</keyword>
<dbReference type="REBASE" id="284456">
    <property type="entry name" value="M.Rte13098ORF2847P"/>
</dbReference>
<comment type="catalytic activity">
    <reaction evidence="4">
        <text>a 2'-deoxycytidine in DNA + S-adenosyl-L-methionine = a 5-methyl-2'-deoxycytidine in DNA + S-adenosyl-L-homocysteine + H(+)</text>
        <dbReference type="Rhea" id="RHEA:13681"/>
        <dbReference type="Rhea" id="RHEA-COMP:11369"/>
        <dbReference type="Rhea" id="RHEA-COMP:11370"/>
        <dbReference type="ChEBI" id="CHEBI:15378"/>
        <dbReference type="ChEBI" id="CHEBI:57856"/>
        <dbReference type="ChEBI" id="CHEBI:59789"/>
        <dbReference type="ChEBI" id="CHEBI:85452"/>
        <dbReference type="ChEBI" id="CHEBI:85454"/>
        <dbReference type="EC" id="2.1.1.37"/>
    </reaction>
</comment>
<protein>
    <submittedName>
        <fullName evidence="6">Modification methylase HhaI</fullName>
        <ecNumber evidence="6">2.1.1.37</ecNumber>
    </submittedName>
</protein>
<evidence type="ECO:0000313" key="7">
    <source>
        <dbReference type="Proteomes" id="UP000274346"/>
    </source>
</evidence>
<dbReference type="KEGG" id="rtg:NCTC13098_02847"/>
<evidence type="ECO:0000256" key="2">
    <source>
        <dbReference type="ARBA" id="ARBA00022679"/>
    </source>
</evidence>
<evidence type="ECO:0000256" key="3">
    <source>
        <dbReference type="ARBA" id="ARBA00022747"/>
    </source>
</evidence>
<dbReference type="GO" id="GO:0032259">
    <property type="term" value="P:methylation"/>
    <property type="evidence" value="ECO:0007669"/>
    <property type="project" value="UniProtKB-KW"/>
</dbReference>
<dbReference type="GO" id="GO:0003886">
    <property type="term" value="F:DNA (cytosine-5-)-methyltransferase activity"/>
    <property type="evidence" value="ECO:0007669"/>
    <property type="project" value="UniProtKB-EC"/>
</dbReference>
<reference evidence="6 7" key="1">
    <citation type="submission" date="2018-12" db="EMBL/GenBank/DDBJ databases">
        <authorList>
            <consortium name="Pathogen Informatics"/>
        </authorList>
    </citation>
    <scope>NUCLEOTIDE SEQUENCE [LARGE SCALE GENOMIC DNA]</scope>
    <source>
        <strain evidence="6 7">NCTC13098</strain>
    </source>
</reference>
<dbReference type="EMBL" id="LR131271">
    <property type="protein sequence ID" value="VDR26496.1"/>
    <property type="molecule type" value="Genomic_DNA"/>
</dbReference>
<dbReference type="GO" id="GO:0009307">
    <property type="term" value="P:DNA restriction-modification system"/>
    <property type="evidence" value="ECO:0007669"/>
    <property type="project" value="UniProtKB-KW"/>
</dbReference>
<sequence>MVAYYNEIDPHAAQHLRNLIDAGHIAPGVVDTRSIEDVTPNDLIGFNQCHFFAGIGGWSLALRRAGWPDSRPAWTASCPCQPFSQAGKGLGFADERHLWPSAHWLVVQRRPVVVFGEQSGSADANDWIDLVQADVEALGYAFGAIAFPSASVGAPHRRDRAYWVADADCQQWEGRGEFQPTGGGKPSDSCVIGWLDNTERDRRSARRDGDHLGDDGQQPYADGENGGMADTDGNGWQGRLSGRQSTGREVVNGQAGCGGTARGAGPVNGFWRDADWLYCRDGKWRPVRPGSFPLADGAPARVGRLRAYGNAINIEAAAAFIKSYMAAVDHV</sequence>
<dbReference type="Proteomes" id="UP000274346">
    <property type="component" value="Chromosome"/>
</dbReference>
<dbReference type="SUPFAM" id="SSF53335">
    <property type="entry name" value="S-adenosyl-L-methionine-dependent methyltransferases"/>
    <property type="match status" value="1"/>
</dbReference>
<keyword evidence="1 6" id="KW-0489">Methyltransferase</keyword>
<dbReference type="AlphaFoldDB" id="A0A3P8M1R0"/>
<dbReference type="Gene3D" id="3.40.50.150">
    <property type="entry name" value="Vaccinia Virus protein VP39"/>
    <property type="match status" value="1"/>
</dbReference>
<gene>
    <name evidence="6" type="primary">hhaIM</name>
    <name evidence="6" type="ORF">NCTC13098_02847</name>
</gene>
<feature type="region of interest" description="Disordered" evidence="5">
    <location>
        <begin position="202"/>
        <end position="254"/>
    </location>
</feature>
<evidence type="ECO:0000256" key="5">
    <source>
        <dbReference type="SAM" id="MobiDB-lite"/>
    </source>
</evidence>
<accession>A0A3P8M1R0</accession>
<name>A0A3P8M1R0_RAOTE</name>
<feature type="compositionally biased region" description="Basic and acidic residues" evidence="5">
    <location>
        <begin position="202"/>
        <end position="214"/>
    </location>
</feature>
<evidence type="ECO:0000256" key="1">
    <source>
        <dbReference type="ARBA" id="ARBA00022603"/>
    </source>
</evidence>
<keyword evidence="2 6" id="KW-0808">Transferase</keyword>
<organism evidence="6 7">
    <name type="scientific">Raoultella terrigena</name>
    <name type="common">Klebsiella terrigena</name>
    <dbReference type="NCBI Taxonomy" id="577"/>
    <lineage>
        <taxon>Bacteria</taxon>
        <taxon>Pseudomonadati</taxon>
        <taxon>Pseudomonadota</taxon>
        <taxon>Gammaproteobacteria</taxon>
        <taxon>Enterobacterales</taxon>
        <taxon>Enterobacteriaceae</taxon>
        <taxon>Klebsiella/Raoultella group</taxon>
        <taxon>Raoultella</taxon>
    </lineage>
</organism>
<evidence type="ECO:0000256" key="4">
    <source>
        <dbReference type="ARBA" id="ARBA00047422"/>
    </source>
</evidence>
<evidence type="ECO:0000313" key="6">
    <source>
        <dbReference type="EMBL" id="VDR26496.1"/>
    </source>
</evidence>
<dbReference type="InterPro" id="IPR001525">
    <property type="entry name" value="C5_MeTfrase"/>
</dbReference>
<dbReference type="InterPro" id="IPR029063">
    <property type="entry name" value="SAM-dependent_MTases_sf"/>
</dbReference>
<proteinExistence type="predicted"/>
<dbReference type="Pfam" id="PF00145">
    <property type="entry name" value="DNA_methylase"/>
    <property type="match status" value="1"/>
</dbReference>
<dbReference type="EC" id="2.1.1.37" evidence="6"/>